<reference evidence="19 20" key="2">
    <citation type="submission" date="2024-05" db="EMBL/GenBank/DDBJ databases">
        <authorList>
            <person name="Chen Y."/>
            <person name="Shah S."/>
            <person name="Dougan E. K."/>
            <person name="Thang M."/>
            <person name="Chan C."/>
        </authorList>
    </citation>
    <scope>NUCLEOTIDE SEQUENCE [LARGE SCALE GENOMIC DNA]</scope>
</reference>
<accession>A0A9P1DSC2</accession>
<dbReference type="InterPro" id="IPR023298">
    <property type="entry name" value="ATPase_P-typ_TM_dom_sf"/>
</dbReference>
<dbReference type="SFLD" id="SFLDG00002">
    <property type="entry name" value="C1.7:_P-type_atpase_like"/>
    <property type="match status" value="1"/>
</dbReference>
<dbReference type="SUPFAM" id="SSF52540">
    <property type="entry name" value="P-loop containing nucleoside triphosphate hydrolases"/>
    <property type="match status" value="1"/>
</dbReference>
<feature type="transmembrane region" description="Helical" evidence="14">
    <location>
        <begin position="406"/>
        <end position="425"/>
    </location>
</feature>
<gene>
    <name evidence="18" type="ORF">C1SCF055_LOCUS40609</name>
</gene>
<dbReference type="InterPro" id="IPR059000">
    <property type="entry name" value="ATPase_P-type_domA"/>
</dbReference>
<evidence type="ECO:0000259" key="15">
    <source>
        <dbReference type="PROSITE" id="PS50800"/>
    </source>
</evidence>
<dbReference type="Pfam" id="PF00122">
    <property type="entry name" value="E1-E2_ATPase"/>
    <property type="match status" value="1"/>
</dbReference>
<feature type="compositionally biased region" description="Basic and acidic residues" evidence="13">
    <location>
        <begin position="1886"/>
        <end position="1897"/>
    </location>
</feature>
<evidence type="ECO:0000313" key="19">
    <source>
        <dbReference type="EMBL" id="CAL4803114.1"/>
    </source>
</evidence>
<dbReference type="SFLD" id="SFLDF00027">
    <property type="entry name" value="p-type_atpase"/>
    <property type="match status" value="1"/>
</dbReference>
<evidence type="ECO:0000256" key="9">
    <source>
        <dbReference type="ARBA" id="ARBA00022842"/>
    </source>
</evidence>
<dbReference type="InterPro" id="IPR014001">
    <property type="entry name" value="Helicase_ATP-bd"/>
</dbReference>
<dbReference type="PRINTS" id="PR00119">
    <property type="entry name" value="CATATPASE"/>
</dbReference>
<feature type="transmembrane region" description="Helical" evidence="14">
    <location>
        <begin position="587"/>
        <end position="611"/>
    </location>
</feature>
<feature type="domain" description="SAP" evidence="15">
    <location>
        <begin position="1918"/>
        <end position="1952"/>
    </location>
</feature>
<dbReference type="GO" id="GO:0016887">
    <property type="term" value="F:ATP hydrolysis activity"/>
    <property type="evidence" value="ECO:0007669"/>
    <property type="project" value="InterPro"/>
</dbReference>
<dbReference type="GO" id="GO:0004386">
    <property type="term" value="F:helicase activity"/>
    <property type="evidence" value="ECO:0007669"/>
    <property type="project" value="UniProtKB-KW"/>
</dbReference>
<dbReference type="InterPro" id="IPR008250">
    <property type="entry name" value="ATPase_P-typ_transduc_dom_A_sf"/>
</dbReference>
<dbReference type="SUPFAM" id="SSF81665">
    <property type="entry name" value="Calcium ATPase, transmembrane domain M"/>
    <property type="match status" value="1"/>
</dbReference>
<keyword evidence="10" id="KW-1278">Translocase</keyword>
<dbReference type="Proteomes" id="UP001152797">
    <property type="component" value="Unassembled WGS sequence"/>
</dbReference>
<dbReference type="PANTHER" id="PTHR45630">
    <property type="entry name" value="CATION-TRANSPORTING ATPASE-RELATED"/>
    <property type="match status" value="1"/>
</dbReference>
<dbReference type="InterPro" id="IPR001650">
    <property type="entry name" value="Helicase_C-like"/>
</dbReference>
<dbReference type="PROSITE" id="PS00039">
    <property type="entry name" value="DEAD_ATP_HELICASE"/>
    <property type="match status" value="1"/>
</dbReference>
<organism evidence="18">
    <name type="scientific">Cladocopium goreaui</name>
    <dbReference type="NCBI Taxonomy" id="2562237"/>
    <lineage>
        <taxon>Eukaryota</taxon>
        <taxon>Sar</taxon>
        <taxon>Alveolata</taxon>
        <taxon>Dinophyceae</taxon>
        <taxon>Suessiales</taxon>
        <taxon>Symbiodiniaceae</taxon>
        <taxon>Cladocopium</taxon>
    </lineage>
</organism>
<dbReference type="Pfam" id="PF00270">
    <property type="entry name" value="DEAD"/>
    <property type="match status" value="1"/>
</dbReference>
<dbReference type="Gene3D" id="3.40.1110.10">
    <property type="entry name" value="Calcium-transporting ATPase, cytoplasmic domain N"/>
    <property type="match status" value="1"/>
</dbReference>
<evidence type="ECO:0000256" key="5">
    <source>
        <dbReference type="ARBA" id="ARBA00022741"/>
    </source>
</evidence>
<evidence type="ECO:0000259" key="16">
    <source>
        <dbReference type="PROSITE" id="PS51192"/>
    </source>
</evidence>
<evidence type="ECO:0000256" key="7">
    <source>
        <dbReference type="ARBA" id="ARBA00022806"/>
    </source>
</evidence>
<feature type="transmembrane region" description="Helical" evidence="14">
    <location>
        <begin position="1314"/>
        <end position="1333"/>
    </location>
</feature>
<dbReference type="InterPro" id="IPR036412">
    <property type="entry name" value="HAD-like_sf"/>
</dbReference>
<keyword evidence="6" id="KW-0378">Hydrolase</keyword>
<dbReference type="InterPro" id="IPR044492">
    <property type="entry name" value="P_typ_ATPase_HD_dom"/>
</dbReference>
<evidence type="ECO:0000256" key="12">
    <source>
        <dbReference type="ARBA" id="ARBA00023136"/>
    </source>
</evidence>
<dbReference type="PROSITE" id="PS01229">
    <property type="entry name" value="COF_2"/>
    <property type="match status" value="1"/>
</dbReference>
<comment type="caution">
    <text evidence="18">The sequence shown here is derived from an EMBL/GenBank/DDBJ whole genome shotgun (WGS) entry which is preliminary data.</text>
</comment>
<feature type="transmembrane region" description="Helical" evidence="14">
    <location>
        <begin position="1227"/>
        <end position="1247"/>
    </location>
</feature>
<protein>
    <submittedName>
        <fullName evidence="19">RNA helicase</fullName>
    </submittedName>
</protein>
<dbReference type="GO" id="GO:0140358">
    <property type="term" value="F:P-type transmembrane transporter activity"/>
    <property type="evidence" value="ECO:0007669"/>
    <property type="project" value="InterPro"/>
</dbReference>
<dbReference type="PROSITE" id="PS00154">
    <property type="entry name" value="ATPASE_E1_E2"/>
    <property type="match status" value="1"/>
</dbReference>
<evidence type="ECO:0000256" key="6">
    <source>
        <dbReference type="ARBA" id="ARBA00022801"/>
    </source>
</evidence>
<keyword evidence="4" id="KW-0479">Metal-binding</keyword>
<evidence type="ECO:0000313" key="20">
    <source>
        <dbReference type="Proteomes" id="UP001152797"/>
    </source>
</evidence>
<dbReference type="InterPro" id="IPR023299">
    <property type="entry name" value="ATPase_P-typ_cyto_dom_N"/>
</dbReference>
<comment type="subcellular location">
    <subcellularLocation>
        <location evidence="1">Membrane</location>
        <topology evidence="1">Multi-pass membrane protein</topology>
    </subcellularLocation>
</comment>
<evidence type="ECO:0000256" key="13">
    <source>
        <dbReference type="SAM" id="MobiDB-lite"/>
    </source>
</evidence>
<sequence>MAQDSSPSSRPALTARDVAFNSPPLSSRSGRFACRWFAHGFAMTAGLEERWSVLWHLVDMKRLISYPPFPQLVSGYVLGVLALYVFWSCRQSLQNTLVLRNAALYKRTPDVPGEACVQCITDSQNRVIEFEGYKFSRLGRFVSLLVPMNTLVLISLFALILLDYYYGCEWKWPTKLCFIGTFPIFGSFDTNSYVFLVVWCISVAWFFLLIDNSGGQMVKYFGLRTPFHKASVICVYVQERQETISSGYSRTLALRKSLLRLAAKILRRKELPGGFLSLSGTSSQTLPLKYDPVSRMQFVEFRCQRYVYDPMSDGFQQHDPSSSLHRDHEAFTELLAHGGLRSRGTSVHGAFMTVEEMYRTAGPNQIPFEVDSMGQALTEEFCTYFFLYQFSIYAVCLWFSYWHYTIIAVFIAIVSGFFNASVRLASQKSIKSMMEQRITAQVLRDGVLSEIDANELVPGDIVKVQSGPVPCDLVLLKGAAVCDESTLTGESMPVQRLTPAERLPQHLPALRFPAKHVLVAGTTVLQTVDDETWAMATHTGIHTQSHGGHGLSLVVFFLLILYALFVAVALMRVMYWRYAYDQHLPITATWASAVFTCSCVLPTMLHIVLSVGQVVSAQRLKQEGGIFCVVPKRIALAGKVRVACFDKTGTLTTSGLEFFGVHCVACPGNGQSVTSTAPGPFSSPRLSSNGSPVGLEEQPRRGDWDLEILCCLASAHSLSPFAKSEAGVVGNAVEVNMFKASGWSLSSQSRVVSSSDQIEIEKRFDFSHSTMTMSAVVQHLPSGERGIFCKGSFEHVLQLCRPDSVPENFAQVASAHAYSGMYVLAVAARPLEPDEVPSERAEAERELTLLGLLLFKNPAREDTAETIERLRSGDVRSVMITGDAAGTAISIGKEIGLTLPGLPVLLGDLETDSRGINIVCWRCSGDDLQGLNQILLGNEWLNWRKNYQQWRGGGAAGARGEATIKAAKNRAREAHDEHELSRRMTWHHREANEVETAGEEITDQDFVFSTEEIVLSRLYEFCELAVTQRAYEWLAAQQCSPDLRRVLLGSRLSSLKKGKVLGSGKGHTSLLWELLTCIRIFARMTPNGKINVVEGFMSQGLMCAMVGDGGNDSGALRTAHVGMALSSATSATVVAPFTTNRPSVAPIADLLREGRGALATSFAGYKYCIHCGLLNSVLKFKTYWYGVAQAMTTAYFQDLLGFLSLSWAISLARPAPILANNRPTSSLFSGFTVVSILGMVVLNTMFLEINWGIITAHEDYVPFPVEKVRITQWWKLNQNWEVTTLFFTYTFQLFWSAVVYSFGDVFRLPWYTNLVLMALVTISFGFLTLLMLSGPSSLTRLFKLVFEDITDSDPWTRHEYCPAMPRKLRLRLFLVILGNLACTAWLEKAHFFRTHEGDYMRVLGRALSKHVTLNRNAIRAPAETFNASYAWPVLQSGKDLVGVAKTGSGKTLAFLLPGFVKLRKLKRANEIDTQRGPALLCITPTRELCHQIYSDTEKFGQPVQLTAACAYGGANRRDQEWAIQQGPDCLIATPGRLNDFVQKKQVWLDQVRFAIIDEADRMLDMGFEPQIKQILDEVPWAERQTCMFTATWPQECKKLAETYIRDPVQIQIGSGEITTNKNILQHVKMVDAETDKIEALKEILRSLSPGGNCLVFCNSKKKCGNVVWDLESDKELGMPAVELHGDLDQKQRDSALYRFKQGEVRVLVATDLASRGLDVRNCAIVVNFDAPKGQEDYVHRIGRTGRAEDSGEAYTLLLKWGNEQEAKYIANIMRKADKTVPQEVQDLETSAGDDDWNKKEDSWDDKDKKDDWNTEDKGNSWDKNEKQDWSNGKSDSRSNDKAENKDEWWKKDQNDSKEWWKNDKESEKNGDWWKNDQGNGSGGWKRGADQHEEEPHSKAAATGRPSHEVRDIVASGNGQSLKVTELKTFCEEYGLDTTGQKSDLIARVEKAIQDG</sequence>
<reference evidence="18" key="1">
    <citation type="submission" date="2022-10" db="EMBL/GenBank/DDBJ databases">
        <authorList>
            <person name="Chen Y."/>
            <person name="Dougan E. K."/>
            <person name="Chan C."/>
            <person name="Rhodes N."/>
            <person name="Thang M."/>
        </authorList>
    </citation>
    <scope>NUCLEOTIDE SEQUENCE</scope>
</reference>
<keyword evidence="8" id="KW-0067">ATP-binding</keyword>
<evidence type="ECO:0000259" key="17">
    <source>
        <dbReference type="PROSITE" id="PS51194"/>
    </source>
</evidence>
<dbReference type="Gene3D" id="1.10.720.30">
    <property type="entry name" value="SAP domain"/>
    <property type="match status" value="1"/>
</dbReference>
<dbReference type="InterPro" id="IPR011545">
    <property type="entry name" value="DEAD/DEAH_box_helicase_dom"/>
</dbReference>
<dbReference type="InterPro" id="IPR018303">
    <property type="entry name" value="ATPase_P-typ_P_site"/>
</dbReference>
<dbReference type="EMBL" id="CAMXCT030006552">
    <property type="protein sequence ID" value="CAL4803114.1"/>
    <property type="molecule type" value="Genomic_DNA"/>
</dbReference>
<feature type="region of interest" description="Disordered" evidence="13">
    <location>
        <begin position="1780"/>
        <end position="1909"/>
    </location>
</feature>
<feature type="transmembrane region" description="Helical" evidence="14">
    <location>
        <begin position="192"/>
        <end position="210"/>
    </location>
</feature>
<proteinExistence type="inferred from homology"/>
<dbReference type="SMART" id="SM00513">
    <property type="entry name" value="SAP"/>
    <property type="match status" value="1"/>
</dbReference>
<feature type="domain" description="Helicase C-terminal" evidence="17">
    <location>
        <begin position="1639"/>
        <end position="1788"/>
    </location>
</feature>
<dbReference type="Pfam" id="PF00271">
    <property type="entry name" value="Helicase_C"/>
    <property type="match status" value="1"/>
</dbReference>
<name>A0A9P1DSC2_9DINO</name>
<feature type="transmembrane region" description="Helical" evidence="14">
    <location>
        <begin position="69"/>
        <end position="87"/>
    </location>
</feature>
<feature type="transmembrane region" description="Helical" evidence="14">
    <location>
        <begin position="381"/>
        <end position="400"/>
    </location>
</feature>
<feature type="compositionally biased region" description="Basic and acidic residues" evidence="13">
    <location>
        <begin position="1795"/>
        <end position="1874"/>
    </location>
</feature>
<dbReference type="EMBL" id="CAMXCT010006552">
    <property type="protein sequence ID" value="CAI4015802.1"/>
    <property type="molecule type" value="Genomic_DNA"/>
</dbReference>
<dbReference type="Pfam" id="PF02037">
    <property type="entry name" value="SAP"/>
    <property type="match status" value="1"/>
</dbReference>
<dbReference type="SMART" id="SM00487">
    <property type="entry name" value="DEXDc"/>
    <property type="match status" value="1"/>
</dbReference>
<feature type="transmembrane region" description="Helical" evidence="14">
    <location>
        <begin position="1282"/>
        <end position="1302"/>
    </location>
</feature>
<dbReference type="SFLD" id="SFLDS00003">
    <property type="entry name" value="Haloacid_Dehalogenase"/>
    <property type="match status" value="1"/>
</dbReference>
<keyword evidence="9" id="KW-0460">Magnesium</keyword>
<evidence type="ECO:0000256" key="1">
    <source>
        <dbReference type="ARBA" id="ARBA00004141"/>
    </source>
</evidence>
<dbReference type="PROSITE" id="PS50800">
    <property type="entry name" value="SAP"/>
    <property type="match status" value="1"/>
</dbReference>
<dbReference type="EMBL" id="CAMXCT020006552">
    <property type="protein sequence ID" value="CAL1169177.1"/>
    <property type="molecule type" value="Genomic_DNA"/>
</dbReference>
<evidence type="ECO:0000313" key="18">
    <source>
        <dbReference type="EMBL" id="CAI4015802.1"/>
    </source>
</evidence>
<dbReference type="CDD" id="cd18787">
    <property type="entry name" value="SF2_C_DEAD"/>
    <property type="match status" value="1"/>
</dbReference>
<feature type="transmembrane region" description="Helical" evidence="14">
    <location>
        <begin position="551"/>
        <end position="575"/>
    </location>
</feature>
<dbReference type="Pfam" id="PF13246">
    <property type="entry name" value="Cation_ATPase"/>
    <property type="match status" value="1"/>
</dbReference>
<dbReference type="InterPro" id="IPR006544">
    <property type="entry name" value="P-type_TPase_V"/>
</dbReference>
<dbReference type="InterPro" id="IPR027417">
    <property type="entry name" value="P-loop_NTPase"/>
</dbReference>
<keyword evidence="12 14" id="KW-0472">Membrane</keyword>
<evidence type="ECO:0000256" key="11">
    <source>
        <dbReference type="ARBA" id="ARBA00022989"/>
    </source>
</evidence>
<dbReference type="PROSITE" id="PS51192">
    <property type="entry name" value="HELICASE_ATP_BIND_1"/>
    <property type="match status" value="1"/>
</dbReference>
<dbReference type="InterPro" id="IPR023214">
    <property type="entry name" value="HAD_sf"/>
</dbReference>
<evidence type="ECO:0000256" key="4">
    <source>
        <dbReference type="ARBA" id="ARBA00022723"/>
    </source>
</evidence>
<evidence type="ECO:0000256" key="14">
    <source>
        <dbReference type="SAM" id="Phobius"/>
    </source>
</evidence>
<feature type="region of interest" description="Disordered" evidence="13">
    <location>
        <begin position="675"/>
        <end position="697"/>
    </location>
</feature>
<keyword evidence="7 19" id="KW-0347">Helicase</keyword>
<feature type="domain" description="Helicase ATP-binding" evidence="16">
    <location>
        <begin position="1431"/>
        <end position="1610"/>
    </location>
</feature>
<comment type="similarity">
    <text evidence="2">Belongs to the cation transport ATPase (P-type) (TC 3.A.3) family. Type V subfamily.</text>
</comment>
<dbReference type="OrthoDB" id="289856at2759"/>
<dbReference type="Gene3D" id="3.40.50.1000">
    <property type="entry name" value="HAD superfamily/HAD-like"/>
    <property type="match status" value="1"/>
</dbReference>
<keyword evidence="11 14" id="KW-1133">Transmembrane helix</keyword>
<dbReference type="GO" id="GO:0016020">
    <property type="term" value="C:membrane"/>
    <property type="evidence" value="ECO:0007669"/>
    <property type="project" value="UniProtKB-SubCell"/>
</dbReference>
<keyword evidence="5" id="KW-0547">Nucleotide-binding</keyword>
<evidence type="ECO:0000256" key="8">
    <source>
        <dbReference type="ARBA" id="ARBA00022840"/>
    </source>
</evidence>
<dbReference type="SUPFAM" id="SSF68906">
    <property type="entry name" value="SAP domain"/>
    <property type="match status" value="1"/>
</dbReference>
<dbReference type="GO" id="GO:0005524">
    <property type="term" value="F:ATP binding"/>
    <property type="evidence" value="ECO:0007669"/>
    <property type="project" value="UniProtKB-KW"/>
</dbReference>
<dbReference type="InterPro" id="IPR001757">
    <property type="entry name" value="P_typ_ATPase"/>
</dbReference>
<dbReference type="InterPro" id="IPR000629">
    <property type="entry name" value="RNA-helicase_DEAD-box_CS"/>
</dbReference>
<dbReference type="InterPro" id="IPR044742">
    <property type="entry name" value="DEAD/DEAH_RhlB"/>
</dbReference>
<evidence type="ECO:0000256" key="10">
    <source>
        <dbReference type="ARBA" id="ARBA00022967"/>
    </source>
</evidence>
<feature type="transmembrane region" description="Helical" evidence="14">
    <location>
        <begin position="144"/>
        <end position="166"/>
    </location>
</feature>
<keyword evidence="20" id="KW-1185">Reference proteome</keyword>
<dbReference type="GO" id="GO:0019829">
    <property type="term" value="F:ATPase-coupled monoatomic cation transmembrane transporter activity"/>
    <property type="evidence" value="ECO:0007669"/>
    <property type="project" value="TreeGrafter"/>
</dbReference>
<keyword evidence="3 14" id="KW-0812">Transmembrane</keyword>
<dbReference type="SUPFAM" id="SSF81660">
    <property type="entry name" value="Metal cation-transporting ATPase, ATP-binding domain N"/>
    <property type="match status" value="1"/>
</dbReference>
<dbReference type="InterPro" id="IPR003034">
    <property type="entry name" value="SAP_dom"/>
</dbReference>
<dbReference type="GO" id="GO:0003676">
    <property type="term" value="F:nucleic acid binding"/>
    <property type="evidence" value="ECO:0007669"/>
    <property type="project" value="InterPro"/>
</dbReference>
<dbReference type="PANTHER" id="PTHR45630:SF11">
    <property type="entry name" value="CATION-TRANSPORTING P-TYPE ATPASE N-TERMINAL DOMAIN-CONTAINING PROTEIN"/>
    <property type="match status" value="1"/>
</dbReference>
<dbReference type="SMART" id="SM00490">
    <property type="entry name" value="HELICc"/>
    <property type="match status" value="1"/>
</dbReference>
<evidence type="ECO:0000256" key="3">
    <source>
        <dbReference type="ARBA" id="ARBA00022692"/>
    </source>
</evidence>
<dbReference type="InterPro" id="IPR036361">
    <property type="entry name" value="SAP_dom_sf"/>
</dbReference>
<dbReference type="SUPFAM" id="SSF81653">
    <property type="entry name" value="Calcium ATPase, transduction domain A"/>
    <property type="match status" value="1"/>
</dbReference>
<dbReference type="SUPFAM" id="SSF56784">
    <property type="entry name" value="HAD-like"/>
    <property type="match status" value="1"/>
</dbReference>
<dbReference type="NCBIfam" id="TIGR01494">
    <property type="entry name" value="ATPase_P-type"/>
    <property type="match status" value="2"/>
</dbReference>
<dbReference type="Gene3D" id="2.70.150.10">
    <property type="entry name" value="Calcium-transporting ATPase, cytoplasmic transduction domain A"/>
    <property type="match status" value="1"/>
</dbReference>
<dbReference type="Gene3D" id="3.40.50.300">
    <property type="entry name" value="P-loop containing nucleotide triphosphate hydrolases"/>
    <property type="match status" value="2"/>
</dbReference>
<dbReference type="CDD" id="cd00268">
    <property type="entry name" value="DEADc"/>
    <property type="match status" value="1"/>
</dbReference>
<dbReference type="GO" id="GO:0046872">
    <property type="term" value="F:metal ion binding"/>
    <property type="evidence" value="ECO:0007669"/>
    <property type="project" value="UniProtKB-KW"/>
</dbReference>
<dbReference type="PROSITE" id="PS51194">
    <property type="entry name" value="HELICASE_CTER"/>
    <property type="match status" value="1"/>
</dbReference>
<evidence type="ECO:0000256" key="2">
    <source>
        <dbReference type="ARBA" id="ARBA00006000"/>
    </source>
</evidence>